<dbReference type="PROSITE" id="PS50054">
    <property type="entry name" value="TYR_PHOSPHATASE_DUAL"/>
    <property type="match status" value="1"/>
</dbReference>
<dbReference type="PROSITE" id="PS00383">
    <property type="entry name" value="TYR_PHOSPHATASE_1"/>
    <property type="match status" value="1"/>
</dbReference>
<feature type="compositionally biased region" description="Low complexity" evidence="2">
    <location>
        <begin position="51"/>
        <end position="66"/>
    </location>
</feature>
<evidence type="ECO:0000313" key="5">
    <source>
        <dbReference type="EMBL" id="GJJ68068.1"/>
    </source>
</evidence>
<sequence>MQVMQPIHDEEALPANTLDTLDTPKDTVDPVKETTLDEDSTLGSAPSDLSATTTVATQAQGAEQVQSNEHPPVFEGDGEDPYHTPIPERTSMEWIAYTVSLNYNKLATSVLSPLTRWHWYDRVPNTPFILGAVPSEELLPQIIKEEGVTDIVNMCAEFKGHLEKMQELGLHQCWIPTQDFCTPSLESIWIGVRYIEKCKSREPQKEQVQEQAHAQEHEQREPAEDRLDSPKSGGLEGGTVYLHCKAGRGRSATVALCWLVYAYKVTRIEAQVILFKARGQVDKSVHSHPEVVAFEKQVLEQEQEGSIARQDWPTN</sequence>
<evidence type="ECO:0000256" key="1">
    <source>
        <dbReference type="ARBA" id="ARBA00022801"/>
    </source>
</evidence>
<name>A0A9P3H1L7_9FUNG</name>
<reference evidence="5" key="1">
    <citation type="submission" date="2021-11" db="EMBL/GenBank/DDBJ databases">
        <authorList>
            <person name="Herlambang A."/>
            <person name="Guo Y."/>
            <person name="Takashima Y."/>
            <person name="Nishizawa T."/>
        </authorList>
    </citation>
    <scope>NUCLEOTIDE SEQUENCE</scope>
    <source>
        <strain evidence="5">E1425</strain>
    </source>
</reference>
<dbReference type="InterPro" id="IPR016130">
    <property type="entry name" value="Tyr_Pase_AS"/>
</dbReference>
<dbReference type="PROSITE" id="PS50056">
    <property type="entry name" value="TYR_PHOSPHATASE_2"/>
    <property type="match status" value="1"/>
</dbReference>
<comment type="caution">
    <text evidence="5">The sequence shown here is derived from an EMBL/GenBank/DDBJ whole genome shotgun (WGS) entry which is preliminary data.</text>
</comment>
<dbReference type="InterPro" id="IPR029021">
    <property type="entry name" value="Prot-tyrosine_phosphatase-like"/>
</dbReference>
<dbReference type="AlphaFoldDB" id="A0A9P3H1L7"/>
<feature type="compositionally biased region" description="Polar residues" evidence="2">
    <location>
        <begin position="41"/>
        <end position="50"/>
    </location>
</feature>
<dbReference type="EMBL" id="BQFW01000001">
    <property type="protein sequence ID" value="GJJ68068.1"/>
    <property type="molecule type" value="Genomic_DNA"/>
</dbReference>
<reference evidence="5" key="2">
    <citation type="journal article" date="2022" name="Microbiol. Resour. Announc.">
        <title>Whole-Genome Sequence of Entomortierella parvispora E1425, a Mucoromycotan Fungus Associated with Burkholderiaceae-Related Endosymbiotic Bacteria.</title>
        <authorList>
            <person name="Herlambang A."/>
            <person name="Guo Y."/>
            <person name="Takashima Y."/>
            <person name="Narisawa K."/>
            <person name="Ohta H."/>
            <person name="Nishizawa T."/>
        </authorList>
    </citation>
    <scope>NUCLEOTIDE SEQUENCE</scope>
    <source>
        <strain evidence="5">E1425</strain>
    </source>
</reference>
<evidence type="ECO:0000256" key="2">
    <source>
        <dbReference type="SAM" id="MobiDB-lite"/>
    </source>
</evidence>
<keyword evidence="6" id="KW-1185">Reference proteome</keyword>
<feature type="region of interest" description="Disordered" evidence="2">
    <location>
        <begin position="205"/>
        <end position="234"/>
    </location>
</feature>
<evidence type="ECO:0008006" key="7">
    <source>
        <dbReference type="Google" id="ProtNLM"/>
    </source>
</evidence>
<accession>A0A9P3H1L7</accession>
<evidence type="ECO:0000259" key="3">
    <source>
        <dbReference type="PROSITE" id="PS50054"/>
    </source>
</evidence>
<gene>
    <name evidence="5" type="ORF">EMPS_00414</name>
</gene>
<evidence type="ECO:0000313" key="6">
    <source>
        <dbReference type="Proteomes" id="UP000827284"/>
    </source>
</evidence>
<feature type="compositionally biased region" description="Basic and acidic residues" evidence="2">
    <location>
        <begin position="22"/>
        <end position="35"/>
    </location>
</feature>
<feature type="domain" description="Tyrosine-protein phosphatase" evidence="3">
    <location>
        <begin position="119"/>
        <end position="300"/>
    </location>
</feature>
<dbReference type="Proteomes" id="UP000827284">
    <property type="component" value="Unassembled WGS sequence"/>
</dbReference>
<dbReference type="GO" id="GO:0016787">
    <property type="term" value="F:hydrolase activity"/>
    <property type="evidence" value="ECO:0007669"/>
    <property type="project" value="UniProtKB-KW"/>
</dbReference>
<dbReference type="PANTHER" id="PTHR46274">
    <property type="entry name" value="PHOSPHATIDYLINOSITOL PHOSPHATASE"/>
    <property type="match status" value="1"/>
</dbReference>
<feature type="region of interest" description="Disordered" evidence="2">
    <location>
        <begin position="1"/>
        <end position="85"/>
    </location>
</feature>
<dbReference type="InterPro" id="IPR020422">
    <property type="entry name" value="TYR_PHOSPHATASE_DUAL_dom"/>
</dbReference>
<dbReference type="SUPFAM" id="SSF52799">
    <property type="entry name" value="(Phosphotyrosine protein) phosphatases II"/>
    <property type="match status" value="1"/>
</dbReference>
<organism evidence="5 6">
    <name type="scientific">Entomortierella parvispora</name>
    <dbReference type="NCBI Taxonomy" id="205924"/>
    <lineage>
        <taxon>Eukaryota</taxon>
        <taxon>Fungi</taxon>
        <taxon>Fungi incertae sedis</taxon>
        <taxon>Mucoromycota</taxon>
        <taxon>Mortierellomycotina</taxon>
        <taxon>Mortierellomycetes</taxon>
        <taxon>Mortierellales</taxon>
        <taxon>Mortierellaceae</taxon>
        <taxon>Entomortierella</taxon>
    </lineage>
</organism>
<feature type="domain" description="Tyrosine specific protein phosphatases" evidence="4">
    <location>
        <begin position="236"/>
        <end position="292"/>
    </location>
</feature>
<dbReference type="PANTHER" id="PTHR46274:SF6">
    <property type="entry name" value="TYR_PHOSPHATASE_2 DOMAIN-CONTAINING PROTEIN"/>
    <property type="match status" value="1"/>
</dbReference>
<dbReference type="SMART" id="SM00195">
    <property type="entry name" value="DSPc"/>
    <property type="match status" value="1"/>
</dbReference>
<feature type="compositionally biased region" description="Basic and acidic residues" evidence="2">
    <location>
        <begin position="205"/>
        <end position="229"/>
    </location>
</feature>
<dbReference type="Gene3D" id="3.90.190.10">
    <property type="entry name" value="Protein tyrosine phosphatase superfamily"/>
    <property type="match status" value="1"/>
</dbReference>
<dbReference type="OrthoDB" id="273181at2759"/>
<protein>
    <recommendedName>
        <fullName evidence="7">Protein-tyrosine-phosphatase</fullName>
    </recommendedName>
</protein>
<keyword evidence="1" id="KW-0378">Hydrolase</keyword>
<dbReference type="InterPro" id="IPR000387">
    <property type="entry name" value="Tyr_Pase_dom"/>
</dbReference>
<evidence type="ECO:0000259" key="4">
    <source>
        <dbReference type="PROSITE" id="PS50056"/>
    </source>
</evidence>
<proteinExistence type="predicted"/>